<dbReference type="PANTHER" id="PTHR10039:SF17">
    <property type="entry name" value="FUNGAL STAND N-TERMINAL GOODBYE DOMAIN-CONTAINING PROTEIN-RELATED"/>
    <property type="match status" value="1"/>
</dbReference>
<dbReference type="GO" id="GO:0007166">
    <property type="term" value="P:cell surface receptor signaling pathway"/>
    <property type="evidence" value="ECO:0007669"/>
    <property type="project" value="InterPro"/>
</dbReference>
<evidence type="ECO:0000259" key="2">
    <source>
        <dbReference type="Pfam" id="PF24883"/>
    </source>
</evidence>
<comment type="caution">
    <text evidence="3">The sequence shown here is derived from an EMBL/GenBank/DDBJ whole genome shotgun (WGS) entry which is preliminary data.</text>
</comment>
<accession>A0A9P3FY72</accession>
<dbReference type="EMBL" id="BPQB01000001">
    <property type="protein sequence ID" value="GJE84515.1"/>
    <property type="molecule type" value="Genomic_DNA"/>
</dbReference>
<feature type="domain" description="Nephrocystin 3-like N-terminal" evidence="2">
    <location>
        <begin position="226"/>
        <end position="378"/>
    </location>
</feature>
<reference evidence="3 4" key="1">
    <citation type="submission" date="2021-08" db="EMBL/GenBank/DDBJ databases">
        <title>Draft Genome Sequence of Phanerochaete sordida strain YK-624.</title>
        <authorList>
            <person name="Mori T."/>
            <person name="Dohra H."/>
            <person name="Suzuki T."/>
            <person name="Kawagishi H."/>
            <person name="Hirai H."/>
        </authorList>
    </citation>
    <scope>NUCLEOTIDE SEQUENCE [LARGE SCALE GENOMIC DNA]</scope>
    <source>
        <strain evidence="3 4">YK-624</strain>
    </source>
</reference>
<dbReference type="OrthoDB" id="4760524at2759"/>
<dbReference type="CDD" id="cd21037">
    <property type="entry name" value="MLKL_NTD"/>
    <property type="match status" value="1"/>
</dbReference>
<dbReference type="Gene3D" id="3.40.50.300">
    <property type="entry name" value="P-loop containing nucleotide triphosphate hydrolases"/>
    <property type="match status" value="1"/>
</dbReference>
<dbReference type="Pfam" id="PF24883">
    <property type="entry name" value="NPHP3_N"/>
    <property type="match status" value="1"/>
</dbReference>
<dbReference type="PANTHER" id="PTHR10039">
    <property type="entry name" value="AMELOGENIN"/>
    <property type="match status" value="1"/>
</dbReference>
<evidence type="ECO:0000256" key="1">
    <source>
        <dbReference type="ARBA" id="ARBA00022737"/>
    </source>
</evidence>
<proteinExistence type="predicted"/>
<dbReference type="SUPFAM" id="SSF52540">
    <property type="entry name" value="P-loop containing nucleoside triphosphate hydrolases"/>
    <property type="match status" value="1"/>
</dbReference>
<protein>
    <submittedName>
        <fullName evidence="3">AAA-16 domain-containing protein</fullName>
    </submittedName>
</protein>
<name>A0A9P3FY72_9APHY</name>
<gene>
    <name evidence="3" type="ORF">PsYK624_005910</name>
</gene>
<sequence>MSSQRRHEVADLVIDHAPAAISVLKAVLELSTIPGLGLIAEGLSAIVERVADARTNHETEVAFLDKVSKLVEAISEMKESAKASAGGADNRPNLRARLSKLASVIIELRWKSEDLKGGRGLRGSVKCFLYSKRNEAILTDMNRQLADALAMFQLRGQVDTEIAVNNVAQDMKQTEERKIIYAIPHASAGYHSVDELKSEFLDGTRKDLFDGFEHWASPLGYPSLAPKPLYFLSGSAGLGKSSIAHQLCTRITGQWGHNLGASFFFCRGHGDLEIARMLFPTFAHQLALSQPALRSAIARAAEEFFLNGEQQQMRRTFDILLKIPLAKFTSSTGHQPVTFLVIDGLDECKDRELVPDLLRSVLELVRAIPWLRVFIAARPEPHILPVLASGAAADVVYHRSLNGAVFDGTGDVGLYLRAIVPKIHGYDQYIRDHPDAIEALTQRARGVFIYARTAVQFLETYDDHPEEQFQLLLASSGAGLSPLDELYLQVLRYAFPPKDLQASPSRHGRLHALLTFLALRLNDLPPSAIALLLGLSEADVVWTVDRLRSVLLVDAVGDVVPLHATFAEFLVDPARCVDAAYHVARPAGHAALFLRCLAAFNFETATRYLRTRSEGTDVPLARYMHYTKHWRDHLIGAEHRSELQQPLQDAATGEVLPILIRLHGPDFVLHGSQYIGPLGGVLKLYPGSISHELVAFGQYAFAWWILKCLHYDGSHETQAPVVPLQAVAQIRNRIEEASIRGPFKLVPPADSDAERYNEALEAFSKRFEKARAADVWCN</sequence>
<dbReference type="Gene3D" id="1.20.930.20">
    <property type="entry name" value="Adaptor protein Cbl, N-terminal domain"/>
    <property type="match status" value="1"/>
</dbReference>
<evidence type="ECO:0000313" key="3">
    <source>
        <dbReference type="EMBL" id="GJE84515.1"/>
    </source>
</evidence>
<dbReference type="AlphaFoldDB" id="A0A9P3FY72"/>
<dbReference type="InterPro" id="IPR036537">
    <property type="entry name" value="Adaptor_Cbl_N_dom_sf"/>
</dbReference>
<organism evidence="3 4">
    <name type="scientific">Phanerochaete sordida</name>
    <dbReference type="NCBI Taxonomy" id="48140"/>
    <lineage>
        <taxon>Eukaryota</taxon>
        <taxon>Fungi</taxon>
        <taxon>Dikarya</taxon>
        <taxon>Basidiomycota</taxon>
        <taxon>Agaricomycotina</taxon>
        <taxon>Agaricomycetes</taxon>
        <taxon>Polyporales</taxon>
        <taxon>Phanerochaetaceae</taxon>
        <taxon>Phanerochaete</taxon>
    </lineage>
</organism>
<evidence type="ECO:0000313" key="4">
    <source>
        <dbReference type="Proteomes" id="UP000703269"/>
    </source>
</evidence>
<dbReference type="InterPro" id="IPR059179">
    <property type="entry name" value="MLKL-like_MCAfunc"/>
</dbReference>
<dbReference type="InterPro" id="IPR056884">
    <property type="entry name" value="NPHP3-like_N"/>
</dbReference>
<dbReference type="Proteomes" id="UP000703269">
    <property type="component" value="Unassembled WGS sequence"/>
</dbReference>
<keyword evidence="4" id="KW-1185">Reference proteome</keyword>
<keyword evidence="1" id="KW-0677">Repeat</keyword>
<dbReference type="InterPro" id="IPR027417">
    <property type="entry name" value="P-loop_NTPase"/>
</dbReference>